<dbReference type="InterPro" id="IPR000073">
    <property type="entry name" value="AB_hydrolase_1"/>
</dbReference>
<evidence type="ECO:0000313" key="2">
    <source>
        <dbReference type="EMBL" id="NAS20496.1"/>
    </source>
</evidence>
<dbReference type="EMBL" id="WXEW01000001">
    <property type="protein sequence ID" value="NAS20496.1"/>
    <property type="molecule type" value="Genomic_DNA"/>
</dbReference>
<feature type="domain" description="AB hydrolase-1" evidence="1">
    <location>
        <begin position="18"/>
        <end position="119"/>
    </location>
</feature>
<keyword evidence="3" id="KW-1185">Reference proteome</keyword>
<dbReference type="Pfam" id="PF00561">
    <property type="entry name" value="Abhydrolase_1"/>
    <property type="match status" value="1"/>
</dbReference>
<dbReference type="GO" id="GO:0016020">
    <property type="term" value="C:membrane"/>
    <property type="evidence" value="ECO:0007669"/>
    <property type="project" value="TreeGrafter"/>
</dbReference>
<name>A0A7C9NK56_9ACTN</name>
<dbReference type="RefSeq" id="WP_161477992.1">
    <property type="nucleotide sequence ID" value="NZ_WXEW01000001.1"/>
</dbReference>
<evidence type="ECO:0000313" key="3">
    <source>
        <dbReference type="Proteomes" id="UP000479526"/>
    </source>
</evidence>
<proteinExistence type="predicted"/>
<dbReference type="Gene3D" id="3.40.50.1820">
    <property type="entry name" value="alpha/beta hydrolase"/>
    <property type="match status" value="2"/>
</dbReference>
<gene>
    <name evidence="2" type="ORF">GT755_02220</name>
</gene>
<dbReference type="PRINTS" id="PR00111">
    <property type="entry name" value="ABHYDROLASE"/>
</dbReference>
<comment type="caution">
    <text evidence="2">The sequence shown here is derived from an EMBL/GenBank/DDBJ whole genome shotgun (WGS) entry which is preliminary data.</text>
</comment>
<dbReference type="PANTHER" id="PTHR43798:SF33">
    <property type="entry name" value="HYDROLASE, PUTATIVE (AFU_ORTHOLOGUE AFUA_2G14860)-RELATED"/>
    <property type="match status" value="1"/>
</dbReference>
<dbReference type="Proteomes" id="UP000479526">
    <property type="component" value="Unassembled WGS sequence"/>
</dbReference>
<reference evidence="2 3" key="1">
    <citation type="submission" date="2020-01" db="EMBL/GenBank/DDBJ databases">
        <title>Herbidospora sp. NEAU-GS84 nov., a novel actinomycete isolated from soil.</title>
        <authorList>
            <person name="Han L."/>
        </authorList>
    </citation>
    <scope>NUCLEOTIDE SEQUENCE [LARGE SCALE GENOMIC DNA]</scope>
    <source>
        <strain evidence="2 3">NEAU-GS84</strain>
    </source>
</reference>
<dbReference type="GO" id="GO:0016787">
    <property type="term" value="F:hydrolase activity"/>
    <property type="evidence" value="ECO:0007669"/>
    <property type="project" value="UniProtKB-KW"/>
</dbReference>
<organism evidence="2 3">
    <name type="scientific">Herbidospora solisilvae</name>
    <dbReference type="NCBI Taxonomy" id="2696284"/>
    <lineage>
        <taxon>Bacteria</taxon>
        <taxon>Bacillati</taxon>
        <taxon>Actinomycetota</taxon>
        <taxon>Actinomycetes</taxon>
        <taxon>Streptosporangiales</taxon>
        <taxon>Streptosporangiaceae</taxon>
        <taxon>Herbidospora</taxon>
    </lineage>
</organism>
<dbReference type="AlphaFoldDB" id="A0A7C9NK56"/>
<dbReference type="SUPFAM" id="SSF53474">
    <property type="entry name" value="alpha/beta-Hydrolases"/>
    <property type="match status" value="1"/>
</dbReference>
<evidence type="ECO:0000259" key="1">
    <source>
        <dbReference type="Pfam" id="PF00561"/>
    </source>
</evidence>
<dbReference type="InterPro" id="IPR029058">
    <property type="entry name" value="AB_hydrolase_fold"/>
</dbReference>
<accession>A0A7C9NK56</accession>
<dbReference type="PANTHER" id="PTHR43798">
    <property type="entry name" value="MONOACYLGLYCEROL LIPASE"/>
    <property type="match status" value="1"/>
</dbReference>
<dbReference type="InterPro" id="IPR050266">
    <property type="entry name" value="AB_hydrolase_sf"/>
</dbReference>
<keyword evidence="2" id="KW-0378">Hydrolase</keyword>
<sequence length="219" mass="23525">MDALPLAWKEGGPPGDVPVVLIHGLTGTSGTWDRIAPFLGRHWLAPDMRGHGASPRHADYSLDLMAADTLAFLDARGLTKIDLVGHSMGGRVALLVARERPGLVRRLVLEDSFPAPHEPQVVEPTVVTGDEIDHDPAVVDVIRAGVREVDPAWWARLGELTMPVLVVGGAYSELVPQEALAEFTAALPDGRRVVLDAGHSVHAEEPDGFVKEVAAFLNR</sequence>
<protein>
    <submittedName>
        <fullName evidence="2">Alpha/beta fold hydrolase</fullName>
    </submittedName>
</protein>